<proteinExistence type="predicted"/>
<dbReference type="OrthoDB" id="10548920at2759"/>
<evidence type="ECO:0000313" key="1">
    <source>
        <dbReference type="EMBL" id="GBN00772.1"/>
    </source>
</evidence>
<comment type="caution">
    <text evidence="1">The sequence shown here is derived from an EMBL/GenBank/DDBJ whole genome shotgun (WGS) entry which is preliminary data.</text>
</comment>
<sequence>MTDPREKTLKAILPSLVKIQFPNFPFQRSRSKCMRDVGRQIKCVDGRWDLQAVIGTLNLRSHLPHPPTIPSPLALLFRGALSPFLATPMPR</sequence>
<protein>
    <submittedName>
        <fullName evidence="1">Uncharacterized protein</fullName>
    </submittedName>
</protein>
<gene>
    <name evidence="1" type="ORF">AVEN_168990_1</name>
</gene>
<dbReference type="EMBL" id="BGPR01004548">
    <property type="protein sequence ID" value="GBN00772.1"/>
    <property type="molecule type" value="Genomic_DNA"/>
</dbReference>
<dbReference type="AlphaFoldDB" id="A0A4Y2KFR1"/>
<accession>A0A4Y2KFR1</accession>
<dbReference type="Proteomes" id="UP000499080">
    <property type="component" value="Unassembled WGS sequence"/>
</dbReference>
<name>A0A4Y2KFR1_ARAVE</name>
<evidence type="ECO:0000313" key="2">
    <source>
        <dbReference type="Proteomes" id="UP000499080"/>
    </source>
</evidence>
<reference evidence="1 2" key="1">
    <citation type="journal article" date="2019" name="Sci. Rep.">
        <title>Orb-weaving spider Araneus ventricosus genome elucidates the spidroin gene catalogue.</title>
        <authorList>
            <person name="Kono N."/>
            <person name="Nakamura H."/>
            <person name="Ohtoshi R."/>
            <person name="Moran D.A.P."/>
            <person name="Shinohara A."/>
            <person name="Yoshida Y."/>
            <person name="Fujiwara M."/>
            <person name="Mori M."/>
            <person name="Tomita M."/>
            <person name="Arakawa K."/>
        </authorList>
    </citation>
    <scope>NUCLEOTIDE SEQUENCE [LARGE SCALE GENOMIC DNA]</scope>
</reference>
<keyword evidence="2" id="KW-1185">Reference proteome</keyword>
<organism evidence="1 2">
    <name type="scientific">Araneus ventricosus</name>
    <name type="common">Orbweaver spider</name>
    <name type="synonym">Epeira ventricosa</name>
    <dbReference type="NCBI Taxonomy" id="182803"/>
    <lineage>
        <taxon>Eukaryota</taxon>
        <taxon>Metazoa</taxon>
        <taxon>Ecdysozoa</taxon>
        <taxon>Arthropoda</taxon>
        <taxon>Chelicerata</taxon>
        <taxon>Arachnida</taxon>
        <taxon>Araneae</taxon>
        <taxon>Araneomorphae</taxon>
        <taxon>Entelegynae</taxon>
        <taxon>Araneoidea</taxon>
        <taxon>Araneidae</taxon>
        <taxon>Araneus</taxon>
    </lineage>
</organism>